<dbReference type="PRINTS" id="PR00039">
    <property type="entry name" value="HTHLYSR"/>
</dbReference>
<keyword evidence="3" id="KW-0238">DNA-binding</keyword>
<dbReference type="RefSeq" id="WP_160753435.1">
    <property type="nucleotide sequence ID" value="NZ_WTYA01000007.1"/>
</dbReference>
<evidence type="ECO:0000313" key="7">
    <source>
        <dbReference type="Proteomes" id="UP000439780"/>
    </source>
</evidence>
<protein>
    <submittedName>
        <fullName evidence="6">LysR family transcriptional regulator</fullName>
    </submittedName>
</protein>
<dbReference type="CDD" id="cd08417">
    <property type="entry name" value="PBP2_Nitroaromatics_like"/>
    <property type="match status" value="1"/>
</dbReference>
<evidence type="ECO:0000256" key="4">
    <source>
        <dbReference type="ARBA" id="ARBA00023163"/>
    </source>
</evidence>
<dbReference type="InterPro" id="IPR005119">
    <property type="entry name" value="LysR_subst-bd"/>
</dbReference>
<dbReference type="InterPro" id="IPR036390">
    <property type="entry name" value="WH_DNA-bd_sf"/>
</dbReference>
<evidence type="ECO:0000256" key="2">
    <source>
        <dbReference type="ARBA" id="ARBA00023015"/>
    </source>
</evidence>
<evidence type="ECO:0000256" key="3">
    <source>
        <dbReference type="ARBA" id="ARBA00023125"/>
    </source>
</evidence>
<dbReference type="OrthoDB" id="8339333at2"/>
<comment type="similarity">
    <text evidence="1">Belongs to the LysR transcriptional regulatory family.</text>
</comment>
<dbReference type="PANTHER" id="PTHR30118">
    <property type="entry name" value="HTH-TYPE TRANSCRIPTIONAL REGULATOR LEUO-RELATED"/>
    <property type="match status" value="1"/>
</dbReference>
<dbReference type="Pfam" id="PF00126">
    <property type="entry name" value="HTH_1"/>
    <property type="match status" value="1"/>
</dbReference>
<keyword evidence="7" id="KW-1185">Reference proteome</keyword>
<dbReference type="PROSITE" id="PS50931">
    <property type="entry name" value="HTH_LYSR"/>
    <property type="match status" value="1"/>
</dbReference>
<dbReference type="EMBL" id="WTYA01000007">
    <property type="protein sequence ID" value="MXP29131.1"/>
    <property type="molecule type" value="Genomic_DNA"/>
</dbReference>
<evidence type="ECO:0000256" key="1">
    <source>
        <dbReference type="ARBA" id="ARBA00009437"/>
    </source>
</evidence>
<organism evidence="6 7">
    <name type="scientific">Qipengyuania algicida</name>
    <dbReference type="NCBI Taxonomy" id="1836209"/>
    <lineage>
        <taxon>Bacteria</taxon>
        <taxon>Pseudomonadati</taxon>
        <taxon>Pseudomonadota</taxon>
        <taxon>Alphaproteobacteria</taxon>
        <taxon>Sphingomonadales</taxon>
        <taxon>Erythrobacteraceae</taxon>
        <taxon>Qipengyuania</taxon>
    </lineage>
</organism>
<comment type="caution">
    <text evidence="6">The sequence shown here is derived from an EMBL/GenBank/DDBJ whole genome shotgun (WGS) entry which is preliminary data.</text>
</comment>
<feature type="domain" description="HTH lysR-type" evidence="5">
    <location>
        <begin position="4"/>
        <end position="61"/>
    </location>
</feature>
<evidence type="ECO:0000313" key="6">
    <source>
        <dbReference type="EMBL" id="MXP29131.1"/>
    </source>
</evidence>
<reference evidence="6 7" key="1">
    <citation type="submission" date="2019-12" db="EMBL/GenBank/DDBJ databases">
        <title>Genomic-based taxomic classification of the family Erythrobacteraceae.</title>
        <authorList>
            <person name="Xu L."/>
        </authorList>
    </citation>
    <scope>NUCLEOTIDE SEQUENCE [LARGE SCALE GENOMIC DNA]</scope>
    <source>
        <strain evidence="6 7">KEMB 9005-328</strain>
    </source>
</reference>
<dbReference type="Proteomes" id="UP000439780">
    <property type="component" value="Unassembled WGS sequence"/>
</dbReference>
<dbReference type="PANTHER" id="PTHR30118:SF6">
    <property type="entry name" value="HTH-TYPE TRANSCRIPTIONAL REGULATOR LEUO"/>
    <property type="match status" value="1"/>
</dbReference>
<keyword evidence="4" id="KW-0804">Transcription</keyword>
<keyword evidence="2" id="KW-0805">Transcription regulation</keyword>
<dbReference type="InterPro" id="IPR050389">
    <property type="entry name" value="LysR-type_TF"/>
</dbReference>
<dbReference type="SUPFAM" id="SSF53850">
    <property type="entry name" value="Periplasmic binding protein-like II"/>
    <property type="match status" value="1"/>
</dbReference>
<proteinExistence type="inferred from homology"/>
<dbReference type="Gene3D" id="3.40.190.10">
    <property type="entry name" value="Periplasmic binding protein-like II"/>
    <property type="match status" value="2"/>
</dbReference>
<dbReference type="Gene3D" id="1.10.10.10">
    <property type="entry name" value="Winged helix-like DNA-binding domain superfamily/Winged helix DNA-binding domain"/>
    <property type="match status" value="1"/>
</dbReference>
<dbReference type="InterPro" id="IPR000847">
    <property type="entry name" value="LysR_HTH_N"/>
</dbReference>
<dbReference type="InterPro" id="IPR037402">
    <property type="entry name" value="YidZ_PBP2"/>
</dbReference>
<gene>
    <name evidence="6" type="ORF">GRI58_09890</name>
</gene>
<dbReference type="SUPFAM" id="SSF46785">
    <property type="entry name" value="Winged helix' DNA-binding domain"/>
    <property type="match status" value="1"/>
</dbReference>
<dbReference type="Pfam" id="PF03466">
    <property type="entry name" value="LysR_substrate"/>
    <property type="match status" value="1"/>
</dbReference>
<name>A0A845AJP9_9SPHN</name>
<sequence length="302" mass="32926">MIPIDLNLLQTFDALYELRSTTRAADRLGLTQSAVSHALRRLRDAFDDLLFVRSGRSLQPTARAMEMAPEVHAGLLRLRGALASSTFDPATARRTFTLAVGSYFCTLLAPKLIASVRRIAPGIVIRLVPLDKDLPAMVEDGSVDLSVGLFDHVPDRFVTRPLFSDEFAWIAATDHPLVGRPVKQEEVDRQPRLQIGTVHPFGMPSALIEIRQVADVAGLQMSYGAEPAAVAYEGLTAIATVGASNLVAQVPRRLAEAIGQSMGVVCLDAPSQSVTFKLSALWHRRLQNDAGILWLLDHFDAL</sequence>
<dbReference type="AlphaFoldDB" id="A0A845AJP9"/>
<evidence type="ECO:0000259" key="5">
    <source>
        <dbReference type="PROSITE" id="PS50931"/>
    </source>
</evidence>
<dbReference type="GO" id="GO:0003700">
    <property type="term" value="F:DNA-binding transcription factor activity"/>
    <property type="evidence" value="ECO:0007669"/>
    <property type="project" value="InterPro"/>
</dbReference>
<accession>A0A845AJP9</accession>
<dbReference type="InterPro" id="IPR036388">
    <property type="entry name" value="WH-like_DNA-bd_sf"/>
</dbReference>
<dbReference type="GO" id="GO:0003677">
    <property type="term" value="F:DNA binding"/>
    <property type="evidence" value="ECO:0007669"/>
    <property type="project" value="UniProtKB-KW"/>
</dbReference>